<dbReference type="SMART" id="SM00066">
    <property type="entry name" value="GAL4"/>
    <property type="match status" value="1"/>
</dbReference>
<dbReference type="CDD" id="cd00067">
    <property type="entry name" value="GAL4"/>
    <property type="match status" value="1"/>
</dbReference>
<comment type="caution">
    <text evidence="3">The sequence shown here is derived from an EMBL/GenBank/DDBJ whole genome shotgun (WGS) entry which is preliminary data.</text>
</comment>
<accession>A0A9P4P4Z1</accession>
<protein>
    <recommendedName>
        <fullName evidence="2">Zn(2)-C6 fungal-type domain-containing protein</fullName>
    </recommendedName>
</protein>
<feature type="domain" description="Zn(2)-C6 fungal-type" evidence="2">
    <location>
        <begin position="13"/>
        <end position="42"/>
    </location>
</feature>
<dbReference type="SUPFAM" id="SSF57701">
    <property type="entry name" value="Zn2/Cys6 DNA-binding domain"/>
    <property type="match status" value="1"/>
</dbReference>
<keyword evidence="1" id="KW-0539">Nucleus</keyword>
<name>A0A9P4P4Z1_9PEZI</name>
<gene>
    <name evidence="3" type="ORF">EJ08DRAFT_4349</name>
</gene>
<dbReference type="PANTHER" id="PTHR47784:SF5">
    <property type="entry name" value="STEROL UPTAKE CONTROL PROTEIN 2"/>
    <property type="match status" value="1"/>
</dbReference>
<dbReference type="OrthoDB" id="5386330at2759"/>
<dbReference type="InterPro" id="IPR001138">
    <property type="entry name" value="Zn2Cys6_DnaBD"/>
</dbReference>
<organism evidence="3 4">
    <name type="scientific">Tothia fuscella</name>
    <dbReference type="NCBI Taxonomy" id="1048955"/>
    <lineage>
        <taxon>Eukaryota</taxon>
        <taxon>Fungi</taxon>
        <taxon>Dikarya</taxon>
        <taxon>Ascomycota</taxon>
        <taxon>Pezizomycotina</taxon>
        <taxon>Dothideomycetes</taxon>
        <taxon>Pleosporomycetidae</taxon>
        <taxon>Venturiales</taxon>
        <taxon>Cylindrosympodiaceae</taxon>
        <taxon>Tothia</taxon>
    </lineage>
</organism>
<reference evidence="3" key="1">
    <citation type="journal article" date="2020" name="Stud. Mycol.">
        <title>101 Dothideomycetes genomes: a test case for predicting lifestyles and emergence of pathogens.</title>
        <authorList>
            <person name="Haridas S."/>
            <person name="Albert R."/>
            <person name="Binder M."/>
            <person name="Bloem J."/>
            <person name="Labutti K."/>
            <person name="Salamov A."/>
            <person name="Andreopoulos B."/>
            <person name="Baker S."/>
            <person name="Barry K."/>
            <person name="Bills G."/>
            <person name="Bluhm B."/>
            <person name="Cannon C."/>
            <person name="Castanera R."/>
            <person name="Culley D."/>
            <person name="Daum C."/>
            <person name="Ezra D."/>
            <person name="Gonzalez J."/>
            <person name="Henrissat B."/>
            <person name="Kuo A."/>
            <person name="Liang C."/>
            <person name="Lipzen A."/>
            <person name="Lutzoni F."/>
            <person name="Magnuson J."/>
            <person name="Mondo S."/>
            <person name="Nolan M."/>
            <person name="Ohm R."/>
            <person name="Pangilinan J."/>
            <person name="Park H.-J."/>
            <person name="Ramirez L."/>
            <person name="Alfaro M."/>
            <person name="Sun H."/>
            <person name="Tritt A."/>
            <person name="Yoshinaga Y."/>
            <person name="Zwiers L.-H."/>
            <person name="Turgeon B."/>
            <person name="Goodwin S."/>
            <person name="Spatafora J."/>
            <person name="Crous P."/>
            <person name="Grigoriev I."/>
        </authorList>
    </citation>
    <scope>NUCLEOTIDE SEQUENCE</scope>
    <source>
        <strain evidence="3">CBS 130266</strain>
    </source>
</reference>
<dbReference type="AlphaFoldDB" id="A0A9P4P4Z1"/>
<dbReference type="PANTHER" id="PTHR47784">
    <property type="entry name" value="STEROL UPTAKE CONTROL PROTEIN 2"/>
    <property type="match status" value="1"/>
</dbReference>
<dbReference type="InterPro" id="IPR053157">
    <property type="entry name" value="Sterol_Uptake_Regulator"/>
</dbReference>
<evidence type="ECO:0000259" key="2">
    <source>
        <dbReference type="PROSITE" id="PS50048"/>
    </source>
</evidence>
<dbReference type="EMBL" id="MU007009">
    <property type="protein sequence ID" value="KAF2436833.1"/>
    <property type="molecule type" value="Genomic_DNA"/>
</dbReference>
<keyword evidence="4" id="KW-1185">Reference proteome</keyword>
<dbReference type="GO" id="GO:0001228">
    <property type="term" value="F:DNA-binding transcription activator activity, RNA polymerase II-specific"/>
    <property type="evidence" value="ECO:0007669"/>
    <property type="project" value="TreeGrafter"/>
</dbReference>
<evidence type="ECO:0000256" key="1">
    <source>
        <dbReference type="ARBA" id="ARBA00023242"/>
    </source>
</evidence>
<sequence>MPTRAAHTKTRNGCLRCKQRRVKCDEGQPCRDCHRRNEFCNLVTDPRYVASFHNGSSASPSSFTAEATSIRQLSTASPVASPRQQDNQFSSFSTVQSAVLSSVPSTEWAEDLHLMAHWTIATCQTLHRQPHVATLFQKTAPELALELPSMMHMMLSLSALHLAYLRPSEHKKYTTISMRHHHSATQQFQGTIQNITKDNFLPIFLTSSLLSVSSLANINVTAHSLSLDDIIAVFIMTRGTRDILTPAHDRLNDPVLYHLLEPLMERNTLNTNEDHEIPYELAERLKLLRTDLLEKHTYDYDSSKETCLHALRELEDVFLTVVHLPTEDGESLGTDYRKRIDLELGVLMKWQTGVSTTYVNLLKQRRVAPLVLLVHWVMLFRHLGKRWFLDGWIETAFRLVRDALEKRDRHWLLWSEEYVKN</sequence>
<dbReference type="PROSITE" id="PS50048">
    <property type="entry name" value="ZN2_CY6_FUNGAL_2"/>
    <property type="match status" value="1"/>
</dbReference>
<dbReference type="Proteomes" id="UP000800235">
    <property type="component" value="Unassembled WGS sequence"/>
</dbReference>
<dbReference type="Gene3D" id="4.10.240.10">
    <property type="entry name" value="Zn(2)-C6 fungal-type DNA-binding domain"/>
    <property type="match status" value="1"/>
</dbReference>
<dbReference type="Pfam" id="PF00172">
    <property type="entry name" value="Zn_clus"/>
    <property type="match status" value="1"/>
</dbReference>
<dbReference type="PROSITE" id="PS00463">
    <property type="entry name" value="ZN2_CY6_FUNGAL_1"/>
    <property type="match status" value="1"/>
</dbReference>
<proteinExistence type="predicted"/>
<dbReference type="InterPro" id="IPR036864">
    <property type="entry name" value="Zn2-C6_fun-type_DNA-bd_sf"/>
</dbReference>
<evidence type="ECO:0000313" key="4">
    <source>
        <dbReference type="Proteomes" id="UP000800235"/>
    </source>
</evidence>
<evidence type="ECO:0000313" key="3">
    <source>
        <dbReference type="EMBL" id="KAF2436833.1"/>
    </source>
</evidence>
<dbReference type="GO" id="GO:0008270">
    <property type="term" value="F:zinc ion binding"/>
    <property type="evidence" value="ECO:0007669"/>
    <property type="project" value="InterPro"/>
</dbReference>